<dbReference type="PRINTS" id="PR00111">
    <property type="entry name" value="ABHYDROLASE"/>
</dbReference>
<protein>
    <submittedName>
        <fullName evidence="3">Alpha/beta hydrolase</fullName>
    </submittedName>
</protein>
<dbReference type="Pfam" id="PF00561">
    <property type="entry name" value="Abhydrolase_1"/>
    <property type="match status" value="1"/>
</dbReference>
<sequence length="296" mass="32198">MTPRALAVRVRWGHGGSRAPPVRPFRMLTLIGDSVASFPLPHVLLGDGPHKVIAVHGWFADRSAYAPVLADLDLASFQYAVVDLRGYGEAKDATGAYTTSEGAADVVALADRLGWDRFSLVGHSMGGSVAQRVVAIAPHRVRRLVGVSPVPASGLELPPEQWELFSEADRLPENRRAIIDFTTGGVRPAAWLDRMVARSLDVSDAKAFRGWLDSWAREDFHDRIEGSTVPALAVVGALDPALGADLMRRTWLRWYARAELTELAEAGHYAMDETPLALIRAVEEFLRADGEDGDAS</sequence>
<name>A0ABP6MG61_9ACTN</name>
<keyword evidence="1 3" id="KW-0378">Hydrolase</keyword>
<evidence type="ECO:0000313" key="4">
    <source>
        <dbReference type="Proteomes" id="UP001501637"/>
    </source>
</evidence>
<dbReference type="GO" id="GO:0016787">
    <property type="term" value="F:hydrolase activity"/>
    <property type="evidence" value="ECO:0007669"/>
    <property type="project" value="UniProtKB-KW"/>
</dbReference>
<comment type="caution">
    <text evidence="3">The sequence shown here is derived from an EMBL/GenBank/DDBJ whole genome shotgun (WGS) entry which is preliminary data.</text>
</comment>
<dbReference type="EMBL" id="BAAAUG010000063">
    <property type="protein sequence ID" value="GAA3111500.1"/>
    <property type="molecule type" value="Genomic_DNA"/>
</dbReference>
<dbReference type="InterPro" id="IPR000073">
    <property type="entry name" value="AB_hydrolase_1"/>
</dbReference>
<evidence type="ECO:0000259" key="2">
    <source>
        <dbReference type="Pfam" id="PF00561"/>
    </source>
</evidence>
<keyword evidence="4" id="KW-1185">Reference proteome</keyword>
<reference evidence="4" key="1">
    <citation type="journal article" date="2019" name="Int. J. Syst. Evol. Microbiol.">
        <title>The Global Catalogue of Microorganisms (GCM) 10K type strain sequencing project: providing services to taxonomists for standard genome sequencing and annotation.</title>
        <authorList>
            <consortium name="The Broad Institute Genomics Platform"/>
            <consortium name="The Broad Institute Genome Sequencing Center for Infectious Disease"/>
            <person name="Wu L."/>
            <person name="Ma J."/>
        </authorList>
    </citation>
    <scope>NUCLEOTIDE SEQUENCE [LARGE SCALE GENOMIC DNA]</scope>
    <source>
        <strain evidence="4">JCM 9092</strain>
    </source>
</reference>
<dbReference type="InterPro" id="IPR050266">
    <property type="entry name" value="AB_hydrolase_sf"/>
</dbReference>
<dbReference type="InterPro" id="IPR029058">
    <property type="entry name" value="AB_hydrolase_fold"/>
</dbReference>
<proteinExistence type="predicted"/>
<gene>
    <name evidence="3" type="ORF">GCM10010449_37330</name>
</gene>
<dbReference type="SUPFAM" id="SSF53474">
    <property type="entry name" value="alpha/beta-Hydrolases"/>
    <property type="match status" value="1"/>
</dbReference>
<dbReference type="PANTHER" id="PTHR43798:SF31">
    <property type="entry name" value="AB HYDROLASE SUPERFAMILY PROTEIN YCLE"/>
    <property type="match status" value="1"/>
</dbReference>
<evidence type="ECO:0000313" key="3">
    <source>
        <dbReference type="EMBL" id="GAA3111500.1"/>
    </source>
</evidence>
<dbReference type="Proteomes" id="UP001501637">
    <property type="component" value="Unassembled WGS sequence"/>
</dbReference>
<dbReference type="Gene3D" id="3.40.50.1820">
    <property type="entry name" value="alpha/beta hydrolase"/>
    <property type="match status" value="1"/>
</dbReference>
<evidence type="ECO:0000256" key="1">
    <source>
        <dbReference type="ARBA" id="ARBA00022801"/>
    </source>
</evidence>
<feature type="domain" description="AB hydrolase-1" evidence="2">
    <location>
        <begin position="52"/>
        <end position="273"/>
    </location>
</feature>
<organism evidence="3 4">
    <name type="scientific">Streptomyces rectiviolaceus</name>
    <dbReference type="NCBI Taxonomy" id="332591"/>
    <lineage>
        <taxon>Bacteria</taxon>
        <taxon>Bacillati</taxon>
        <taxon>Actinomycetota</taxon>
        <taxon>Actinomycetes</taxon>
        <taxon>Kitasatosporales</taxon>
        <taxon>Streptomycetaceae</taxon>
        <taxon>Streptomyces</taxon>
    </lineage>
</organism>
<accession>A0ABP6MG61</accession>
<dbReference type="PANTHER" id="PTHR43798">
    <property type="entry name" value="MONOACYLGLYCEROL LIPASE"/>
    <property type="match status" value="1"/>
</dbReference>